<dbReference type="CDD" id="cd09909">
    <property type="entry name" value="HIV-1-like_HR1-HR2"/>
    <property type="match status" value="1"/>
</dbReference>
<dbReference type="InterPro" id="IPR036377">
    <property type="entry name" value="Gp120_core_sf"/>
</dbReference>
<keyword evidence="14 32" id="KW-0812">Transmembrane</keyword>
<evidence type="ECO:0000256" key="8">
    <source>
        <dbReference type="ARBA" id="ARBA00022510"/>
    </source>
</evidence>
<evidence type="ECO:0000259" key="35">
    <source>
        <dbReference type="Pfam" id="PF00517"/>
    </source>
</evidence>
<feature type="transmembrane region" description="Helical" evidence="33">
    <location>
        <begin position="681"/>
        <end position="708"/>
    </location>
</feature>
<feature type="region of interest" description="Immunosuppression" evidence="32">
    <location>
        <begin position="577"/>
        <end position="595"/>
    </location>
</feature>
<dbReference type="GO" id="GO:0016020">
    <property type="term" value="C:membrane"/>
    <property type="evidence" value="ECO:0007669"/>
    <property type="project" value="UniProtKB-UniRule"/>
</dbReference>
<comment type="caution">
    <text evidence="32 33">Lacks conserved residue(s) required for the propagation of feature annotation.</text>
</comment>
<dbReference type="GO" id="GO:1903908">
    <property type="term" value="P:positive regulation of plasma membrane raft polarization"/>
    <property type="evidence" value="ECO:0007669"/>
    <property type="project" value="UniProtKB-UniRule"/>
</dbReference>
<dbReference type="InterPro" id="IPR037527">
    <property type="entry name" value="Gp160"/>
</dbReference>
<feature type="coiled-coil region" evidence="32">
    <location>
        <begin position="636"/>
        <end position="670"/>
    </location>
</feature>
<evidence type="ECO:0000256" key="26">
    <source>
        <dbReference type="ARBA" id="ARBA00023139"/>
    </source>
</evidence>
<evidence type="ECO:0000256" key="7">
    <source>
        <dbReference type="ARBA" id="ARBA00022506"/>
    </source>
</evidence>
<evidence type="ECO:0000256" key="11">
    <source>
        <dbReference type="ARBA" id="ARBA00022581"/>
    </source>
</evidence>
<dbReference type="Gene3D" id="1.10.287.210">
    <property type="match status" value="1"/>
</dbReference>
<dbReference type="GO" id="GO:0019082">
    <property type="term" value="P:viral protein processing"/>
    <property type="evidence" value="ECO:0007669"/>
    <property type="project" value="UniProtKB-UniRule"/>
</dbReference>
<comment type="domain">
    <text evidence="32">The YXXL motif is involved in determining the exact site of viral release at the surface of infected mononuclear cells and promotes endocytosis. YXXL and di-leucine endocytosis motifs interact directly or indirectly with the clathrin adapter complexes, opperate independently, and their activities are not additive.</text>
</comment>
<evidence type="ECO:0000256" key="1">
    <source>
        <dbReference type="ARBA" id="ARBA00004402"/>
    </source>
</evidence>
<keyword evidence="25 32" id="KW-0472">Membrane</keyword>
<comment type="miscellaneous">
    <text evidence="32">HIV-1 lineages are divided in three main groups, M (for Major), O (for Outlier), and N (for New, or Non-M, Non-O). The vast majority of strains found worldwide belong to the group M. Group O seems to be endemic to and largely confined to Cameroon and neighboring countries in West Central Africa, where these viruses represent a small minority of HIV-1 strains. The group N is represented by a limited number of isolates from Cameroonian persons. The group M is further subdivided in 9 clades or subtypes (A to D, F to H, J and K).</text>
</comment>
<feature type="chain" id="PRO_5023563208" description="Transmembrane protein gp41" evidence="32">
    <location>
        <begin position="514"/>
        <end position="866"/>
    </location>
</feature>
<feature type="region of interest" description="MPER; binding to GalCer" evidence="32">
    <location>
        <begin position="665"/>
        <end position="686"/>
    </location>
</feature>
<organism evidence="36">
    <name type="scientific">Human immunodeficiency virus type 1</name>
    <name type="common">HIV-1</name>
    <dbReference type="NCBI Taxonomy" id="11676"/>
    <lineage>
        <taxon>Viruses</taxon>
        <taxon>Riboviria</taxon>
        <taxon>Pararnavirae</taxon>
        <taxon>Artverviricota</taxon>
        <taxon>Revtraviricetes</taxon>
        <taxon>Ortervirales</taxon>
        <taxon>Retroviridae</taxon>
        <taxon>Orthoretrovirinae</taxon>
        <taxon>Lentivirus</taxon>
        <taxon>Lentivirus humimdef1</taxon>
    </lineage>
</organism>
<dbReference type="GO" id="GO:1903911">
    <property type="term" value="P:positive regulation of receptor clustering"/>
    <property type="evidence" value="ECO:0007669"/>
    <property type="project" value="UniProtKB-UniRule"/>
</dbReference>
<comment type="function">
    <text evidence="32">Transmembrane protein gp41: Acts as a class I viral fusion protein. Under the current model, the protein has at least 3 conformational states: pre-fusion native state, pre-hairpin intermediate state, and post-fusion hairpin state. During fusion of viral and target intracellular membranes, the coiled coil regions (heptad repeats) assume a trimer-of-hairpins structure, positioning the fusion peptide in close proximity to the C-terminal region of the ectodomain. The formation of this structure appears to drive apposition and subsequent fusion of viral and target cell membranes. Complete fusion occurs in host cell endosomes and is dynamin-dependent, however some lipid transfer might occur at the plasma membrane. The virus undergoes clathrin-dependent internalization long before endosomal fusion, thus minimizing the surface exposure of conserved viral epitopes during fusion and reducing the efficacy of inhibitors targeting these epitopes. Membranes fusion leads to delivery of the nucleocapsid into the cytoplasm.</text>
</comment>
<evidence type="ECO:0000256" key="20">
    <source>
        <dbReference type="ARBA" id="ARBA00022879"/>
    </source>
</evidence>
<dbReference type="GO" id="GO:0052031">
    <property type="term" value="P:symbiont-mediated perturbation of host defense response"/>
    <property type="evidence" value="ECO:0007669"/>
    <property type="project" value="UniProtKB-UniRule"/>
</dbReference>
<feature type="topological domain" description="Cytoplasmic" evidence="32">
    <location>
        <begin position="709"/>
        <end position="866"/>
    </location>
</feature>
<name>A0A3G5PTI9_HV1</name>
<dbReference type="GO" id="GO:0005198">
    <property type="term" value="F:structural molecule activity"/>
    <property type="evidence" value="ECO:0007669"/>
    <property type="project" value="UniProtKB-UniRule"/>
</dbReference>
<keyword evidence="16 32" id="KW-0732">Signal</keyword>
<evidence type="ECO:0000256" key="28">
    <source>
        <dbReference type="ARBA" id="ARBA00023180"/>
    </source>
</evidence>
<evidence type="ECO:0000256" key="15">
    <source>
        <dbReference type="ARBA" id="ARBA00022703"/>
    </source>
</evidence>
<evidence type="ECO:0000256" key="24">
    <source>
        <dbReference type="ARBA" id="ARBA00023054"/>
    </source>
</evidence>
<keyword evidence="30 32" id="KW-0449">Lipoprotein</keyword>
<dbReference type="FunFam" id="2.170.40.20:FF:000004">
    <property type="entry name" value="Envelope glycoprotein gp160"/>
    <property type="match status" value="1"/>
</dbReference>
<comment type="domain">
    <text evidence="32 33">The 17 amino acids long immunosuppressive region is present in many retroviral envelope proteins. Synthetic peptides derived from this relatively conserved sequence inhibit immune function in vitro and in vivo.</text>
</comment>
<evidence type="ECO:0000256" key="33">
    <source>
        <dbReference type="RuleBase" id="RU363095"/>
    </source>
</evidence>
<feature type="domain" description="Retroviral envelope protein GP41-like" evidence="35">
    <location>
        <begin position="533"/>
        <end position="723"/>
    </location>
</feature>
<dbReference type="GO" id="GO:0075512">
    <property type="term" value="P:clathrin-dependent endocytosis of virus by host cell"/>
    <property type="evidence" value="ECO:0007669"/>
    <property type="project" value="UniProtKB-UniRule"/>
</dbReference>
<evidence type="ECO:0000256" key="4">
    <source>
        <dbReference type="ARBA" id="ARBA00004563"/>
    </source>
</evidence>
<dbReference type="Gene3D" id="2.170.40.20">
    <property type="entry name" value="Human immunodeficiency virus 1, Gp160, envelope glycoprotein"/>
    <property type="match status" value="2"/>
</dbReference>
<dbReference type="SUPFAM" id="SSF56502">
    <property type="entry name" value="gp120 core"/>
    <property type="match status" value="2"/>
</dbReference>
<comment type="PTM">
    <text evidence="32">Specific enzymatic cleavages in vivo yield mature proteins. Envelope glycoproteins are synthesized as a inactive precursor that is heavily N-glycosylated and processed likely by host cell furin in the Golgi to yield the mature SU and TM proteins. The cleavage site between SU and TM requires the minimal sequence [KR]-X-[KR]-R. About 2 of the 9 disulfide bonds of gp41 are reduced by P4HB/PDI, following binding to CD4 receptor.</text>
</comment>
<keyword evidence="31 32" id="KW-1160">Virus entry into host cell</keyword>
<feature type="short sequence motif" description="YXXL motif; contains endocytosis signal" evidence="32">
    <location>
        <begin position="715"/>
        <end position="718"/>
    </location>
</feature>
<evidence type="ECO:0000256" key="5">
    <source>
        <dbReference type="ARBA" id="ARBA00004578"/>
    </source>
</evidence>
<keyword evidence="15 32" id="KW-0053">Apoptosis</keyword>
<feature type="transmembrane region" description="Helical" evidence="33">
    <location>
        <begin position="12"/>
        <end position="29"/>
    </location>
</feature>
<feature type="lipid moiety-binding region" description="S-palmitoyl cysteine; by host" evidence="32">
    <location>
        <position position="767"/>
    </location>
</feature>
<keyword evidence="23 32" id="KW-1039">Host endosome</keyword>
<comment type="similarity">
    <text evidence="32">Belongs to the HIV-1 env protein family.</text>
</comment>
<comment type="function">
    <text evidence="32">Surface protein gp120: Attaches the virus to the host lymphoid cell by binding to the primary receptor CD4. This interaction induces a structural rearrangement creating a high affinity binding site for a chemokine coreceptor like CXCR4 and/or CCR5. Acts as a ligand for CD209/DC-SIGN and CLEC4M/DC-SIGNR, which are respectively found on dendritic cells (DCs), and on endothelial cells of liver sinusoids and lymph node sinuses. These interactions allow capture of viral particles at mucosal surfaces by these cells and subsequent transmission to permissive cells. HIV subverts the migration properties of dendritic cells to gain access to CD4+ T-cells in lymph nodes. Virus transmission to permissive T-cells occurs either in trans (without DCs infection, through viral capture and transmission), or in cis (following DCs productive infection, through the usual CD4-gp120 interaction), thereby inducing a robust infection. In trans infection, bound virions remain infectious over days and it is proposed that they are not degraded, but protected in non-lysosomal acidic organelles within the DCs close to the cell membrane thus contributing to the viral infectious potential during DCs' migration from the periphery to the lymphoid tissues. On arrival at lymphoid tissues, intact virions recycle back to DCs' cell surface allowing virus transmission to CD4+ T-cells.</text>
</comment>
<feature type="disulfide bond" evidence="32">
    <location>
        <begin position="53"/>
        <end position="73"/>
    </location>
</feature>
<keyword evidence="17 32" id="KW-1161">Viral attachment to host cell</keyword>
<feature type="chain" id="PRO_5023563204" description="Envelope glycoprotein gp160" evidence="32">
    <location>
        <begin position="32"/>
        <end position="866"/>
    </location>
</feature>
<evidence type="ECO:0000259" key="34">
    <source>
        <dbReference type="Pfam" id="PF00516"/>
    </source>
</evidence>
<dbReference type="GO" id="GO:0020002">
    <property type="term" value="C:host cell plasma membrane"/>
    <property type="evidence" value="ECO:0007669"/>
    <property type="project" value="UniProtKB-SubCell"/>
</dbReference>
<keyword evidence="27 32" id="KW-1015">Disulfide bond</keyword>
<keyword evidence="12 32" id="KW-1162">Viral penetration into host cytoplasm</keyword>
<keyword evidence="10 32" id="KW-1165">Clathrin-mediated endocytosis of virus by host</keyword>
<organismHost>
    <name type="scientific">Homo sapiens</name>
    <name type="common">Human</name>
    <dbReference type="NCBI Taxonomy" id="9606"/>
</organismHost>
<feature type="disulfide bond" evidence="32">
    <location>
        <begin position="221"/>
        <end position="250"/>
    </location>
</feature>
<keyword evidence="11 32" id="KW-0945">Host-virus interaction</keyword>
<evidence type="ECO:0000256" key="25">
    <source>
        <dbReference type="ARBA" id="ARBA00023136"/>
    </source>
</evidence>
<keyword evidence="21 32" id="KW-1164">Virus endocytosis by host</keyword>
<comment type="subunit">
    <text evidence="32">The mature envelope protein (Env) consists of a homotrimer of non-covalently associated gp120-gp41 heterodimers. The resulting complex protrudes from the virus surface as a spike. There seems to be as few as 10 spikes on the average virion. Surface protein gp120 interacts with host CD4, CCR5 and CXCR4. Gp120 also interacts with the C-type lectins CD209/DC-SIGN and CLEC4M/DC-SIGNR (collectively referred to as DC-SIGN(R)). Gp120 and gp41 interact with GalCer. Gp120 interacts with host ITGA4/ITGB7 complex; on CD4+ T-cells, this interaction results in rapid activation of integrin ITGAL/LFA-1, which facilitates efficient cell-to-cell spreading of HIV-1. Gp120 interacts with cell-associated heparan sulfate; this interaction increases virus infectivity on permissive cells and may be involved in infection of CD4- cells.</text>
</comment>
<evidence type="ECO:0000256" key="6">
    <source>
        <dbReference type="ARBA" id="ARBA00004650"/>
    </source>
</evidence>
<feature type="domain" description="Human immunodeficiency virus 1 envelope glycoprotein Gp120" evidence="34">
    <location>
        <begin position="33"/>
        <end position="513"/>
    </location>
</feature>
<keyword evidence="28 32" id="KW-0325">Glycoprotein</keyword>
<feature type="disulfide bond" evidence="32">
    <location>
        <begin position="231"/>
        <end position="242"/>
    </location>
</feature>
<protein>
    <recommendedName>
        <fullName evidence="32">Envelope glycoprotein gp160</fullName>
    </recommendedName>
    <alternativeName>
        <fullName evidence="32">Env polyprotein</fullName>
    </alternativeName>
    <component>
        <recommendedName>
            <fullName evidence="32">Surface protein gp120</fullName>
            <shortName evidence="32">SU</shortName>
        </recommendedName>
        <alternativeName>
            <fullName evidence="32">Glycoprotein 120</fullName>
            <shortName evidence="32">gp120</shortName>
        </alternativeName>
    </component>
    <component>
        <recommendedName>
            <fullName evidence="32">Transmembrane protein gp41</fullName>
            <shortName evidence="32">TM</shortName>
        </recommendedName>
        <alternativeName>
            <fullName evidence="32">Glycoprotein 41</fullName>
            <shortName evidence="32">gp41</shortName>
        </alternativeName>
    </component>
</protein>
<keyword evidence="7 32" id="KW-1168">Fusion of virus membrane with host membrane</keyword>
<keyword evidence="29 32" id="KW-0899">Viral immunoevasion</keyword>
<comment type="domain">
    <text evidence="32">The membrane proximal external region (MPER) present in gp41 is a tryptophan-rich region recognized by the antibodies 2F5, Z13, and 4E10. MPER seems to play a role in fusion.</text>
</comment>
<comment type="domain">
    <text evidence="32">Some of the most genetically diverse regions of the viral genome are present in Env. They are called variable regions 1 through 5 (V1 through V5). Coreceptor usage of gp120 is determined mainly by the primary structure of the third variable region (V3) in the outer domain of gp120. The sequence of V3 determines which coreceptor, CCR5 and/or CXCR4 (corresponding to R5/macrophage, X4/T cell and R5X4/T cell and macrophage tropism), is used to trigger the fusion potential of the Env complex, and hence which cells the virus can infect. Binding to CCR5 involves a region adjacent in addition to V3.</text>
</comment>
<evidence type="ECO:0000256" key="9">
    <source>
        <dbReference type="ARBA" id="ARBA00022511"/>
    </source>
</evidence>
<dbReference type="SUPFAM" id="SSF58069">
    <property type="entry name" value="Virus ectodomain"/>
    <property type="match status" value="1"/>
</dbReference>
<feature type="transmembrane region" description="Helical" evidence="33">
    <location>
        <begin position="514"/>
        <end position="538"/>
    </location>
</feature>
<sequence>MRVRGMLKNYQQWWIWGILGFWMVMICNVRGNLWVTVYYGVPVWKDAKTTLFCASNAQAVEREVHNVWATHACVPTDPNPQEIVLGNVTENFNMWKNDMVDQMHEDIISLWDEGLKPCVKLTPLCVTLDCTEANTTKDSNNNTSFAGNSSANYEEIRNCTFNATTEIKDKKKKEHALFYKLDIVKLDGNNSHSYRLINCNTSAITQACPKVSFDPIPIHYCAPAGYAILKCNNRTFNGTGPCHNVSTVQCTHGIKPVVSTQLLLNGSLAEGDIIIRSENLTENHKTIIVHLNESVNIVCTRPNNNTRRSIRIGPGQTFYATGDIIGDIRQAYCNISKQEWNRTLQQVGKKLKEHFPNKTIKFDEASGGDIEITTHSFNCRGEFFYCNTSALFNSTYYPNSTDTNNTGSNSSSMITIPCRIKQIINMWQGVGRAIYASPVAGNITCVSNITGLLLTRDGGTNNNTNTTETFRPGGGNMKDNWRSELYKYKVVEIKPLGIAPTPAKRRVVGREKRAVGVVGAMILGFLGTAGSTMGAAAVTLTVQARQLLSGIVQQQSNLLRAIEAQQHMLQLTVWGIKQLQARVLAIERYLEDQQLLGIWGCSGKLICPTAVPWNASWSNKSQEEIWGDLTWMEWDREISNYTNIIYGLLEKSQTQQEQNEKDLLALDSWKNLWNWFSITQWLWYIKIFIMIVGGLIGLRIIFAVLSIVNRVRQGYSPLSFQTLIPHQREPDRLGRIEEEGGEQDKDRSIRLVNGFLALFWDDLRSLCLFSYHRLRDFLLVTARAVELLGHSSLRGLQKGWGALKYLGNLVQYWGGELKRSAISLLDTVAIVVAEGTDRIIEAIQRIGRAILNIPRRIRQGFEAALI</sequence>
<feature type="region of interest" description="CD4-binding loop" evidence="32">
    <location>
        <begin position="365"/>
        <end position="375"/>
    </location>
</feature>
<dbReference type="EMBL" id="MG901722">
    <property type="protein sequence ID" value="AYX65085.1"/>
    <property type="molecule type" value="Genomic_RNA"/>
</dbReference>
<dbReference type="Pfam" id="PF00516">
    <property type="entry name" value="GP120"/>
    <property type="match status" value="1"/>
</dbReference>
<dbReference type="FunFam" id="1.10.287.210:FF:000001">
    <property type="entry name" value="Envelope glycoprotein gp160"/>
    <property type="match status" value="1"/>
</dbReference>
<comment type="subcellular location">
    <molecule>Surface protein gp120</molecule>
    <subcellularLocation>
        <location evidence="32">Virion membrane</location>
        <topology evidence="32">Peripheral membrane protein</topology>
    </subcellularLocation>
    <subcellularLocation>
        <location evidence="32">Host cell membrane</location>
        <topology evidence="32">Peripheral membrane protein</topology>
    </subcellularLocation>
    <subcellularLocation>
        <location evidence="32">Host endosome membrane</location>
        <topology evidence="32">Single-pass type I membrane protein</topology>
    </subcellularLocation>
    <text evidence="32">The surface protein is not anchored to the viral envelope, but associates with the extravirion surface through its binding to TM. It is probably concentrated at the site of budding and incorporated into the virions possibly by contacts between the cytoplasmic tail of Env and the N-terminus of Gag.</text>
</comment>
<dbReference type="GO" id="GO:0055036">
    <property type="term" value="C:virion membrane"/>
    <property type="evidence" value="ECO:0007669"/>
    <property type="project" value="UniProtKB-SubCell"/>
</dbReference>
<dbReference type="GO" id="GO:0044175">
    <property type="term" value="C:host cell endosome membrane"/>
    <property type="evidence" value="ECO:0007669"/>
    <property type="project" value="UniProtKB-SubCell"/>
</dbReference>
<accession>A0A3G5PTI9</accession>
<evidence type="ECO:0000256" key="27">
    <source>
        <dbReference type="ARBA" id="ARBA00023157"/>
    </source>
</evidence>
<reference evidence="36" key="1">
    <citation type="journal article" date="2018" name="Cell Rep.">
        <title>Completeness of HIV-1 Envelope Glycan Shield at Transmission Determines Neutralization Breadth.</title>
        <authorList>
            <person name="Wagh K."/>
            <person name="Kreider E.F."/>
            <person name="Li Y."/>
            <person name="Barbian H.J."/>
            <person name="Learn G.H."/>
            <person name="Giorgi E."/>
            <person name="Hraber P.T."/>
            <person name="Decker T.G."/>
            <person name="Smith A.G."/>
            <person name="Gondim M.V."/>
            <person name="Gillis L."/>
            <person name="Wandzilak J."/>
            <person name="Chuang G.Y."/>
            <person name="Rawi R."/>
            <person name="Cai F."/>
            <person name="Pellegrino P."/>
            <person name="Williams I."/>
            <person name="Overbaugh J."/>
            <person name="Gao F."/>
            <person name="Kwong P.D."/>
            <person name="Haynes B.F."/>
            <person name="Shaw G.M."/>
            <person name="Borrow P."/>
            <person name="Seaman M.S."/>
            <person name="Hahn B.H."/>
            <person name="Korber B."/>
        </authorList>
    </citation>
    <scope>NUCLEOTIDE SEQUENCE</scope>
    <source>
        <strain evidence="36">CH0752_3_d0699_ipe023_4_50</strain>
    </source>
</reference>
<evidence type="ECO:0000256" key="18">
    <source>
        <dbReference type="ARBA" id="ARBA00022844"/>
    </source>
</evidence>
<keyword evidence="26 32" id="KW-0564">Palmitate</keyword>
<feature type="disulfide bond" evidence="32">
    <location>
        <begin position="601"/>
        <end position="607"/>
    </location>
</feature>
<proteinExistence type="inferred from homology"/>
<comment type="PTM">
    <text evidence="32">Highly glycosylated by host. The high number of glycan on the protein is reffered to as 'glycan shield' because it contributes to hide protein sequence from adaptive immune system.</text>
</comment>
<keyword evidence="9 32" id="KW-1032">Host cell membrane</keyword>
<evidence type="ECO:0000256" key="30">
    <source>
        <dbReference type="ARBA" id="ARBA00023288"/>
    </source>
</evidence>
<keyword evidence="18 32" id="KW-0946">Virion</keyword>
<evidence type="ECO:0000256" key="10">
    <source>
        <dbReference type="ARBA" id="ARBA00022570"/>
    </source>
</evidence>
<keyword evidence="24 32" id="KW-0175">Coiled coil</keyword>
<comment type="PTM">
    <text evidence="32">Palmitoylation of the transmembrane protein and of Env polyprotein (prior to its proteolytic cleavage) is essential for their association with host cell membrane lipid rafts. Palmitoylation is therefore required for envelope trafficking to classical lipid rafts, but not for viral replication.</text>
</comment>
<evidence type="ECO:0000256" key="29">
    <source>
        <dbReference type="ARBA" id="ARBA00023280"/>
    </source>
</evidence>
<keyword evidence="8 32" id="KW-1170">Fusion of virus membrane with host endosomal membrane</keyword>
<evidence type="ECO:0000256" key="3">
    <source>
        <dbReference type="ARBA" id="ARBA00004505"/>
    </source>
</evidence>
<evidence type="ECO:0000256" key="14">
    <source>
        <dbReference type="ARBA" id="ARBA00022692"/>
    </source>
</evidence>
<evidence type="ECO:0000313" key="36">
    <source>
        <dbReference type="EMBL" id="AYX65085.1"/>
    </source>
</evidence>
<evidence type="ECO:0000256" key="21">
    <source>
        <dbReference type="ARBA" id="ARBA00022890"/>
    </source>
</evidence>
<evidence type="ECO:0000256" key="2">
    <source>
        <dbReference type="ARBA" id="ARBA00004433"/>
    </source>
</evidence>
<dbReference type="GO" id="GO:0019064">
    <property type="term" value="P:fusion of virus membrane with host plasma membrane"/>
    <property type="evidence" value="ECO:0007669"/>
    <property type="project" value="UniProtKB-UniRule"/>
</dbReference>
<dbReference type="Pfam" id="PF00517">
    <property type="entry name" value="GP41"/>
    <property type="match status" value="1"/>
</dbReference>
<comment type="function">
    <text evidence="32">Envelope glycoprotein gp160: Oligomerizes in the host endoplasmic reticulum into predominantly trimers. In a second time, gp160 transits in the host Golgi, where glycosylation is completed. The precursor is then proteolytically cleaved in the trans-Golgi and thereby activated by cellular furin or furin-like proteases to produce gp120 and gp41.</text>
</comment>
<comment type="subcellular location">
    <molecule>Transmembrane protein gp41</molecule>
    <subcellularLocation>
        <location evidence="32">Virion membrane</location>
        <topology evidence="32">Single-pass type I membrane protein</topology>
    </subcellularLocation>
    <subcellularLocation>
        <location evidence="32">Host cell membrane</location>
        <topology evidence="32">Single-pass type I membrane protein</topology>
    </subcellularLocation>
    <subcellularLocation>
        <location evidence="32">Host endosome membrane</location>
        <topology evidence="32">Single-pass type I membrane protein</topology>
    </subcellularLocation>
    <text evidence="32">It is probably concentrated at the site of budding and incorporated into the virions possibly by contacts between the cytoplasmic tail of Env and the N-terminus of Gag.</text>
</comment>
<dbReference type="GO" id="GO:0039654">
    <property type="term" value="P:fusion of virus membrane with host endosome membrane"/>
    <property type="evidence" value="ECO:0007669"/>
    <property type="project" value="UniProtKB-UniRule"/>
</dbReference>
<keyword evidence="22 32" id="KW-1133">Transmembrane helix</keyword>
<evidence type="ECO:0000256" key="13">
    <source>
        <dbReference type="ARBA" id="ARBA00022685"/>
    </source>
</evidence>
<dbReference type="InterPro" id="IPR000777">
    <property type="entry name" value="HIV1_Gp120"/>
</dbReference>
<dbReference type="FunFam" id="2.170.40.20:FF:000003">
    <property type="entry name" value="Envelope glycoprotein gp160"/>
    <property type="match status" value="1"/>
</dbReference>
<keyword evidence="13 32" id="KW-0165">Cleavage on pair of basic residues</keyword>
<comment type="domain">
    <text evidence="32">The CD4-binding region is targeted by the antibody b12.</text>
</comment>
<feature type="site" description="Cleavage; by host furin" evidence="32">
    <location>
        <begin position="513"/>
        <end position="514"/>
    </location>
</feature>
<comment type="subcellular location">
    <subcellularLocation>
        <location evidence="3">Host cell membrane</location>
        <topology evidence="3">Peripheral membrane protein</topology>
    </subcellularLocation>
    <subcellularLocation>
        <location evidence="1">Host cell membrane</location>
        <topology evidence="1">Single-pass type I membrane protein</topology>
    </subcellularLocation>
    <subcellularLocation>
        <location evidence="2">Host endosome membrane</location>
        <topology evidence="2">Peripheral membrane protein</topology>
    </subcellularLocation>
    <subcellularLocation>
        <location evidence="5">Host endosome membrane</location>
        <topology evidence="5">Single-pass type I membrane protein</topology>
    </subcellularLocation>
    <subcellularLocation>
        <location evidence="6">Virion membrane</location>
        <topology evidence="6">Peripheral membrane protein</topology>
    </subcellularLocation>
    <subcellularLocation>
        <location evidence="4">Virion membrane</location>
        <topology evidence="4">Single-pass type I membrane protein</topology>
    </subcellularLocation>
</comment>
<dbReference type="InterPro" id="IPR000328">
    <property type="entry name" value="GP41-like"/>
</dbReference>
<dbReference type="HAMAP" id="MF_04083">
    <property type="entry name" value="HIV_ENV"/>
    <property type="match status" value="1"/>
</dbReference>
<evidence type="ECO:0000256" key="19">
    <source>
        <dbReference type="ARBA" id="ARBA00022870"/>
    </source>
</evidence>
<gene>
    <name evidence="32 36" type="primary">env</name>
</gene>
<evidence type="ECO:0000256" key="17">
    <source>
        <dbReference type="ARBA" id="ARBA00022804"/>
    </source>
</evidence>
<evidence type="ECO:0000256" key="12">
    <source>
        <dbReference type="ARBA" id="ARBA00022595"/>
    </source>
</evidence>
<keyword evidence="19 32" id="KW-1043">Host membrane</keyword>
<evidence type="ECO:0000256" key="32">
    <source>
        <dbReference type="HAMAP-Rule" id="MF_04083"/>
    </source>
</evidence>
<keyword evidence="20 32" id="KW-0261">Viral envelope protein</keyword>
<dbReference type="GO" id="GO:0019062">
    <property type="term" value="P:virion attachment to host cell"/>
    <property type="evidence" value="ECO:0007669"/>
    <property type="project" value="UniProtKB-UniRule"/>
</dbReference>
<dbReference type="GO" id="GO:0019031">
    <property type="term" value="C:viral envelope"/>
    <property type="evidence" value="ECO:0007669"/>
    <property type="project" value="UniProtKB-KW"/>
</dbReference>
<evidence type="ECO:0000256" key="22">
    <source>
        <dbReference type="ARBA" id="ARBA00022989"/>
    </source>
</evidence>
<comment type="miscellaneous">
    <text evidence="32">Inhibitors targeting HIV-1 viral envelope proteins are used as antiretroviral drugs. Attachment of virions to the cell surface via non-specific interactions and CD4 binding can be blocked by inhibitors that include cyanovirin-N, cyclotriazadisulfonamide analogs, PRO 2000, TNX 355 and PRO 542. In addition, BMS 806 can block CD4-induced conformational changes. Env interactions with the coreceptor molecules can be targeted by CCR5 antagonists including SCH-D, maraviroc (UK 427857) and aplaviroc (GW 873140), and the CXCR4 antagonist AMD 070. Fusion of viral and cellular membranes can be inhibited by peptides such as enfuvirtide and tifuvirtide (T 1249). Resistance to inhibitors associated with mutations in Env are observed. Most of the time, single mutations confer only a modest reduction in drug susceptibility. Combination of several mutations is usually required to develop a high-level drug resistance.</text>
</comment>
<evidence type="ECO:0000256" key="23">
    <source>
        <dbReference type="ARBA" id="ARBA00023046"/>
    </source>
</evidence>
<evidence type="ECO:0000256" key="16">
    <source>
        <dbReference type="ARBA" id="ARBA00022729"/>
    </source>
</evidence>
<dbReference type="Gene3D" id="1.20.5.490">
    <property type="entry name" value="Single helix bin"/>
    <property type="match status" value="1"/>
</dbReference>
<evidence type="ECO:0000256" key="31">
    <source>
        <dbReference type="ARBA" id="ARBA00023296"/>
    </source>
</evidence>